<dbReference type="AlphaFoldDB" id="A0A3M8P502"/>
<evidence type="ECO:0000256" key="8">
    <source>
        <dbReference type="ARBA" id="ARBA00022989"/>
    </source>
</evidence>
<sequence>MMKLIRVTLVSFIAVAVLTGGIMFFLGKDDAGSASDQALSAEELAELSVDTDSITTNLASPNHYAVVQFNIQLSSVEAKEEAAKRTAEIRAAVIATVAGLTKEELTGTDGIATLEQEISAKLDGIIQKGKVERVLVTEFKVQ</sequence>
<keyword evidence="8 10" id="KW-1133">Transmembrane helix</keyword>
<keyword evidence="9 10" id="KW-0472">Membrane</keyword>
<proteinExistence type="inferred from homology"/>
<dbReference type="GO" id="GO:0006935">
    <property type="term" value="P:chemotaxis"/>
    <property type="evidence" value="ECO:0007669"/>
    <property type="project" value="UniProtKB-KW"/>
</dbReference>
<name>A0A3M8P502_9BACL</name>
<dbReference type="EMBL" id="RIAX01000010">
    <property type="protein sequence ID" value="RNF38768.1"/>
    <property type="molecule type" value="Genomic_DNA"/>
</dbReference>
<dbReference type="OrthoDB" id="2381796at2"/>
<gene>
    <name evidence="11" type="ORF">EEX84_13120</name>
</gene>
<dbReference type="PANTHER" id="PTHR35091">
    <property type="entry name" value="FLAGELLAR PROTEIN FLIL"/>
    <property type="match status" value="1"/>
</dbReference>
<comment type="function">
    <text evidence="1 10">Controls the rotational direction of flagella during chemotaxis.</text>
</comment>
<dbReference type="InterPro" id="IPR005503">
    <property type="entry name" value="FliL"/>
</dbReference>
<evidence type="ECO:0000313" key="12">
    <source>
        <dbReference type="Proteomes" id="UP000275473"/>
    </source>
</evidence>
<keyword evidence="11" id="KW-0966">Cell projection</keyword>
<dbReference type="PANTHER" id="PTHR35091:SF2">
    <property type="entry name" value="FLAGELLAR PROTEIN FLIL"/>
    <property type="match status" value="1"/>
</dbReference>
<evidence type="ECO:0000256" key="3">
    <source>
        <dbReference type="ARBA" id="ARBA00008281"/>
    </source>
</evidence>
<comment type="caution">
    <text evidence="11">The sequence shown here is derived from an EMBL/GenBank/DDBJ whole genome shotgun (WGS) entry which is preliminary data.</text>
</comment>
<dbReference type="Proteomes" id="UP000275473">
    <property type="component" value="Unassembled WGS sequence"/>
</dbReference>
<feature type="transmembrane region" description="Helical" evidence="10">
    <location>
        <begin position="7"/>
        <end position="27"/>
    </location>
</feature>
<dbReference type="Pfam" id="PF03748">
    <property type="entry name" value="FliL"/>
    <property type="match status" value="1"/>
</dbReference>
<keyword evidence="11" id="KW-0282">Flagellum</keyword>
<keyword evidence="6 10" id="KW-0812">Transmembrane</keyword>
<accession>A0A3M8P502</accession>
<keyword evidence="7 10" id="KW-0283">Flagellar rotation</keyword>
<keyword evidence="12" id="KW-1185">Reference proteome</keyword>
<evidence type="ECO:0000256" key="7">
    <source>
        <dbReference type="ARBA" id="ARBA00022779"/>
    </source>
</evidence>
<protein>
    <recommendedName>
        <fullName evidence="10">Flagellar protein FliL</fullName>
    </recommendedName>
</protein>
<keyword evidence="11" id="KW-0969">Cilium</keyword>
<comment type="subcellular location">
    <subcellularLocation>
        <location evidence="2">Cell membrane</location>
        <topology evidence="2">Single-pass membrane protein</topology>
    </subcellularLocation>
</comment>
<dbReference type="GO" id="GO:0071978">
    <property type="term" value="P:bacterial-type flagellum-dependent swarming motility"/>
    <property type="evidence" value="ECO:0007669"/>
    <property type="project" value="TreeGrafter"/>
</dbReference>
<evidence type="ECO:0000256" key="1">
    <source>
        <dbReference type="ARBA" id="ARBA00002254"/>
    </source>
</evidence>
<dbReference type="GO" id="GO:0009425">
    <property type="term" value="C:bacterial-type flagellum basal body"/>
    <property type="evidence" value="ECO:0007669"/>
    <property type="project" value="InterPro"/>
</dbReference>
<reference evidence="11 12" key="1">
    <citation type="journal article" date="2018" name="Int. J. Syst. Evol. Microbiol.">
        <title>Planococcus salinus sp. nov., a moderately halophilic bacterium isolated from a saline-alkali soil.</title>
        <authorList>
            <person name="Gan L."/>
        </authorList>
    </citation>
    <scope>NUCLEOTIDE SEQUENCE [LARGE SCALE GENOMIC DNA]</scope>
    <source>
        <strain evidence="11 12">LCB217</strain>
    </source>
</reference>
<keyword evidence="4 10" id="KW-1003">Cell membrane</keyword>
<organism evidence="11 12">
    <name type="scientific">Planococcus salinus</name>
    <dbReference type="NCBI Taxonomy" id="1848460"/>
    <lineage>
        <taxon>Bacteria</taxon>
        <taxon>Bacillati</taxon>
        <taxon>Bacillota</taxon>
        <taxon>Bacilli</taxon>
        <taxon>Bacillales</taxon>
        <taxon>Caryophanaceae</taxon>
        <taxon>Planococcus</taxon>
    </lineage>
</organism>
<evidence type="ECO:0000256" key="5">
    <source>
        <dbReference type="ARBA" id="ARBA00022500"/>
    </source>
</evidence>
<comment type="similarity">
    <text evidence="3 10">Belongs to the FliL family.</text>
</comment>
<evidence type="ECO:0000256" key="9">
    <source>
        <dbReference type="ARBA" id="ARBA00023136"/>
    </source>
</evidence>
<evidence type="ECO:0000256" key="10">
    <source>
        <dbReference type="RuleBase" id="RU364125"/>
    </source>
</evidence>
<evidence type="ECO:0000256" key="6">
    <source>
        <dbReference type="ARBA" id="ARBA00022692"/>
    </source>
</evidence>
<evidence type="ECO:0000256" key="2">
    <source>
        <dbReference type="ARBA" id="ARBA00004162"/>
    </source>
</evidence>
<evidence type="ECO:0000256" key="4">
    <source>
        <dbReference type="ARBA" id="ARBA00022475"/>
    </source>
</evidence>
<keyword evidence="5 10" id="KW-0145">Chemotaxis</keyword>
<dbReference type="GO" id="GO:0005886">
    <property type="term" value="C:plasma membrane"/>
    <property type="evidence" value="ECO:0007669"/>
    <property type="project" value="UniProtKB-SubCell"/>
</dbReference>
<evidence type="ECO:0000313" key="11">
    <source>
        <dbReference type="EMBL" id="RNF38768.1"/>
    </source>
</evidence>